<dbReference type="GO" id="GO:0005634">
    <property type="term" value="C:nucleus"/>
    <property type="evidence" value="ECO:0007669"/>
    <property type="project" value="UniProtKB-UniRule"/>
</dbReference>
<dbReference type="GeneID" id="108234976"/>
<dbReference type="OrthoDB" id="8854879at2759"/>
<protein>
    <recommendedName>
        <fullName evidence="14">Methylcytosine dioxygenase TET</fullName>
        <ecNumber evidence="14">1.14.11.80</ecNumber>
    </recommendedName>
</protein>
<dbReference type="KEGG" id="kmr:108234976"/>
<evidence type="ECO:0000313" key="18">
    <source>
        <dbReference type="Proteomes" id="UP000264800"/>
    </source>
</evidence>
<dbReference type="PANTHER" id="PTHR23358:SF4">
    <property type="entry name" value="METHYLCYTOSINE DIOXYGENASE TET3"/>
    <property type="match status" value="1"/>
</dbReference>
<feature type="region of interest" description="Disordered" evidence="15">
    <location>
        <begin position="1462"/>
        <end position="1547"/>
    </location>
</feature>
<comment type="function">
    <text evidence="14">Dioxygenase that catalyzes the conversion of the modified genomic base 5-methylcytosine (5mC) into 5-hydroxymethylcytosine (5hmC) and plays a key role in epigenetic chromatin reprogramming during embryonic development.</text>
</comment>
<feature type="region of interest" description="Disordered" evidence="15">
    <location>
        <begin position="1"/>
        <end position="77"/>
    </location>
</feature>
<evidence type="ECO:0000256" key="13">
    <source>
        <dbReference type="ARBA" id="ARBA00049431"/>
    </source>
</evidence>
<reference evidence="17" key="2">
    <citation type="submission" date="2025-09" db="UniProtKB">
        <authorList>
            <consortium name="Ensembl"/>
        </authorList>
    </citation>
    <scope>IDENTIFICATION</scope>
</reference>
<sequence>MEIGSHDRLQEGALSLELANGMSPYPNDDEASMETEQQRAGSVPPRQCWVSGHGKVSDTQQQQPCWSSSGGPTPAKPVHHADMEDAHNLVAFSVTASSLPPSSSSSCHLVQINMAQLYERFIQETGAGGAHSRGFAEPPEGNCQPSEDLEILQTALSQAKHGHKPPNCNCDGPDCPDYLEWLEKKIKLATRESQGSLKVADGAPHSQQPNLQHHPQNYQQMNGAHRMSNSCSQQQVVNPGPRKDQVPCSKPPIPCSPQVLSMVKEKNISLQAAIAIDALTQLSGSGPQAVSSLGQTIFRNNFHSQQHTENMAHGLIPSSPTNASSSRPQSVPPGLHTNQQAPSSCEHHRPQSQGYPPHATPFPSSTSPFPNQGKPPGFISNPQQGQQSSGRELEQRNTWMYMKSETQSHFITSPHNKSDPMSELKQLLGDTSGKLKHSPFKLPVTQQLSLNQNGEIQGQGSPTLARIKQESDSGEHYHHTASMGQYGFSNGQQQGQHYPGNPMSPGQAAISHSTQAALQHHLHYRRNLFSSHPSGFGAPGARAPMGCQNLKKWWPQVDAEGLPLLPVKQEPKEPKKKKSSQGSPVIKSVGGVFLGPPLPKPKQIIIKKTKQKASMPTFLPQAQISVQKPPVHVMDRFPALNSLQAGPLPSLALLSNSTQAAVAGLPAPAQSQVSISNTSMTSSSTVSVSSEHTPTLMDPVSLSTAPAALNPTEESGMSLTSSNTSNATPVTSTSSSNTSQLQSLINIDPKFEELIRQFEAEFGDPAPDTSASQPKEGIAPGPKPGNQCVISPQDLSSTSSHASQSVPSVPTIKANPTPHSDDQEMVVNKNESGTQSETTMSQPNTESAMEMQQEESVDASLHKETTLDKQQPPRVLENTFSMQDSPLPKRFKFEASGDLAVLSTTCFSEEGTPTKDGLHSSPSLKGFLDSPLRYLDTPTKNLLDTPSKDQQTDFPTCTCVEQILEKDEGPYYNHLGSGPTVASIRSLMETRYGEKGEAVRIEKVVYTGREGKSSHGCPIAKWVIRRGSEKEKLLCLVRHRAGHHCANAVIIVVILAWEGIPRALADKLYHEVTDTLTRHGNPTSRRCGLNDDRTCACQGKDPEMCGASFSFGCSWSMYFNGCKYARSKLPRKFRLQGDHPEEEEKLRDNFQNLATEVAPLYKRLAPQAYSNQCLAEHRAPDCRLGLKEGRPFSGITACMDFCAHAHKDQHNLHNGCTVVCTLTKEDNRKVGEIPDDEQLHVLPLYTISPTDEFGSEEAQRMKMKNGAIQVLEAFRREVRKLPEPAKSCRQRRLEAKKAASEKKKNKLMQQAGETPEKTVVKAELCISSSPQLQGNKEMLKQEVKPNIKMESFNGSLDGYPMKATDPFKNIYQHPAYYARGAHSPAGQPSPADAVNGYHHSLPAMPYGYYNYPPNALFPRKLRTYEGRNGSFPKPGGKPVQVDTKPDFQSLQARLSQSSINLPEQLNQSNPGACPQPSDYNPSRPSSVSSEPSSRGTPLIKQEPMDVPVYEGALPSQTGANTSRTTPQPAAWTGYKPNGSINPATWDSHLNRRQSPEVTSLNLDKQQFHQHSQQRQSSAYPQQWTSFPCSNPTMASPNPSLQVPSSPPPSPLIGTALQANLYQGSTCHVPSHPGTPQPGTSHSGSVTPHPVTPGPGTPRSVTPGPGTPGPGTPRSVTPRPVTPGPGTPGPGTPGPVTPRHWASPSPSPQPNAWGIGPAPYSPGLKHSNPAGAYPDKMWFKTGENRCSTPLGLQEKAWKSCGGSVAGSTPSPAPEGRLFPDALQQSNQAYCDPCRAESDVESSRHHEEDEEEVWSDSEHNFLDPTIGGVAVAPAHGSILIECARRELHATTPLKKPDRSHPTRISLVFYQHKNLNQPMHGLALWEAKMKLLAERALQRQQEAALLGLSQEDIKTLGKKRKWGATVTGSSPGPGQSIDKKVGPVTRLSATFYTTSVVTVSPYAFTRLTGPYSHFV</sequence>
<feature type="compositionally biased region" description="Polar residues" evidence="15">
    <location>
        <begin position="1578"/>
        <end position="1594"/>
    </location>
</feature>
<dbReference type="InterPro" id="IPR046942">
    <property type="entry name" value="TET_oxygenase"/>
</dbReference>
<comment type="cofactor">
    <cofactor evidence="14">
        <name>Zn(2+)</name>
        <dbReference type="ChEBI" id="CHEBI:29105"/>
    </cofactor>
    <text evidence="14">The zinc ions have a structural role.</text>
</comment>
<keyword evidence="4" id="KW-0158">Chromosome</keyword>
<reference evidence="17" key="1">
    <citation type="submission" date="2025-08" db="UniProtKB">
        <authorList>
            <consortium name="Ensembl"/>
        </authorList>
    </citation>
    <scope>IDENTIFICATION</scope>
</reference>
<dbReference type="GO" id="GO:0070579">
    <property type="term" value="F:DNA 5-methylcytosine dioxygenase activity"/>
    <property type="evidence" value="ECO:0007669"/>
    <property type="project" value="UniProtKB-UniRule"/>
</dbReference>
<keyword evidence="10" id="KW-0238">DNA-binding</keyword>
<evidence type="ECO:0000256" key="4">
    <source>
        <dbReference type="ARBA" id="ARBA00022454"/>
    </source>
</evidence>
<dbReference type="GO" id="GO:0016055">
    <property type="term" value="P:Wnt signaling pathway"/>
    <property type="evidence" value="ECO:0007669"/>
    <property type="project" value="Ensembl"/>
</dbReference>
<dbReference type="GO" id="GO:0040029">
    <property type="term" value="P:epigenetic regulation of gene expression"/>
    <property type="evidence" value="ECO:0007669"/>
    <property type="project" value="InterPro"/>
</dbReference>
<feature type="compositionally biased region" description="Polar residues" evidence="15">
    <location>
        <begin position="829"/>
        <end position="847"/>
    </location>
</feature>
<dbReference type="GeneTree" id="ENSGT00940000157631"/>
<dbReference type="InterPro" id="IPR040175">
    <property type="entry name" value="TET1/2/3"/>
</dbReference>
<feature type="compositionally biased region" description="Polar residues" evidence="15">
    <location>
        <begin position="205"/>
        <end position="237"/>
    </location>
</feature>
<evidence type="ECO:0000256" key="15">
    <source>
        <dbReference type="SAM" id="MobiDB-lite"/>
    </source>
</evidence>
<dbReference type="PANTHER" id="PTHR23358">
    <property type="entry name" value="METHYLCYTOSINE DIOXYGENASE TET"/>
    <property type="match status" value="1"/>
</dbReference>
<feature type="region of interest" description="Disordered" evidence="15">
    <location>
        <begin position="763"/>
        <end position="874"/>
    </location>
</feature>
<feature type="region of interest" description="Disordered" evidence="15">
    <location>
        <begin position="312"/>
        <end position="393"/>
    </location>
</feature>
<evidence type="ECO:0000256" key="7">
    <source>
        <dbReference type="ARBA" id="ARBA00022964"/>
    </source>
</evidence>
<dbReference type="GO" id="GO:0098508">
    <property type="term" value="P:endothelial to hematopoietic transition"/>
    <property type="evidence" value="ECO:0007669"/>
    <property type="project" value="Ensembl"/>
</dbReference>
<evidence type="ECO:0000256" key="2">
    <source>
        <dbReference type="ARBA" id="ARBA00004286"/>
    </source>
</evidence>
<evidence type="ECO:0000256" key="5">
    <source>
        <dbReference type="ARBA" id="ARBA00022723"/>
    </source>
</evidence>
<proteinExistence type="inferred from homology"/>
<feature type="compositionally biased region" description="Basic and acidic residues" evidence="15">
    <location>
        <begin position="468"/>
        <end position="478"/>
    </location>
</feature>
<feature type="compositionally biased region" description="Basic and acidic residues" evidence="15">
    <location>
        <begin position="1"/>
        <end position="10"/>
    </location>
</feature>
<feature type="region of interest" description="Disordered" evidence="15">
    <location>
        <begin position="1793"/>
        <end position="1815"/>
    </location>
</feature>
<feature type="compositionally biased region" description="Low complexity" evidence="15">
    <location>
        <begin position="1481"/>
        <end position="1493"/>
    </location>
</feature>
<feature type="region of interest" description="Disordered" evidence="15">
    <location>
        <begin position="193"/>
        <end position="250"/>
    </location>
</feature>
<evidence type="ECO:0000313" key="17">
    <source>
        <dbReference type="Ensembl" id="ENSKMAP00000011563.1"/>
    </source>
</evidence>
<evidence type="ECO:0000256" key="6">
    <source>
        <dbReference type="ARBA" id="ARBA00022833"/>
    </source>
</evidence>
<dbReference type="Ensembl" id="ENSKMAT00000011741.1">
    <property type="protein sequence ID" value="ENSKMAP00000011563.1"/>
    <property type="gene ID" value="ENSKMAG00000008703.1"/>
</dbReference>
<keyword evidence="9 14" id="KW-0408">Iron</keyword>
<feature type="compositionally biased region" description="Polar residues" evidence="15">
    <location>
        <begin position="57"/>
        <end position="71"/>
    </location>
</feature>
<evidence type="ECO:0000256" key="12">
    <source>
        <dbReference type="ARBA" id="ARBA00047840"/>
    </source>
</evidence>
<comment type="catalytic activity">
    <reaction evidence="13 14">
        <text>a 5-hydroxymethyl-2'-deoxycytidine in DNA + 2-oxoglutarate + O2 = a 5-formyl-2'-deoxycytidine in DNA + succinate + CO2 + H2O</text>
        <dbReference type="Rhea" id="RHEA:53828"/>
        <dbReference type="Rhea" id="RHEA-COMP:13315"/>
        <dbReference type="Rhea" id="RHEA-COMP:13656"/>
        <dbReference type="ChEBI" id="CHEBI:15377"/>
        <dbReference type="ChEBI" id="CHEBI:15379"/>
        <dbReference type="ChEBI" id="CHEBI:16526"/>
        <dbReference type="ChEBI" id="CHEBI:16810"/>
        <dbReference type="ChEBI" id="CHEBI:30031"/>
        <dbReference type="ChEBI" id="CHEBI:136731"/>
        <dbReference type="ChEBI" id="CHEBI:137731"/>
        <dbReference type="EC" id="1.14.11.80"/>
    </reaction>
</comment>
<feature type="region of interest" description="Disordered" evidence="15">
    <location>
        <begin position="565"/>
        <end position="592"/>
    </location>
</feature>
<keyword evidence="11" id="KW-0539">Nucleus</keyword>
<name>A0A3Q3A5A7_KRYMA</name>
<feature type="compositionally biased region" description="Low complexity" evidence="15">
    <location>
        <begin position="720"/>
        <end position="739"/>
    </location>
</feature>
<dbReference type="SMART" id="SM01333">
    <property type="entry name" value="Tet_JBP"/>
    <property type="match status" value="1"/>
</dbReference>
<dbReference type="GO" id="GO:0008270">
    <property type="term" value="F:zinc ion binding"/>
    <property type="evidence" value="ECO:0007669"/>
    <property type="project" value="UniProtKB-UniRule"/>
</dbReference>
<feature type="region of interest" description="Disordered" evidence="15">
    <location>
        <begin position="1563"/>
        <end position="1720"/>
    </location>
</feature>
<feature type="domain" description="Methylcytosine dioxygenase TET1-3 oxygenase" evidence="16">
    <location>
        <begin position="1114"/>
        <end position="1870"/>
    </location>
</feature>
<feature type="compositionally biased region" description="Basic and acidic residues" evidence="15">
    <location>
        <begin position="1793"/>
        <end position="1805"/>
    </location>
</feature>
<dbReference type="InterPro" id="IPR024779">
    <property type="entry name" value="2OGFeDO_JBP1/TET_oxygenase_dom"/>
</dbReference>
<comment type="cofactor">
    <cofactor evidence="14">
        <name>Fe(2+)</name>
        <dbReference type="ChEBI" id="CHEBI:29033"/>
    </cofactor>
    <text evidence="14">Binds 1 Fe(2+) ion per subunit.</text>
</comment>
<dbReference type="GO" id="GO:0030097">
    <property type="term" value="P:hemopoiesis"/>
    <property type="evidence" value="ECO:0007669"/>
    <property type="project" value="Ensembl"/>
</dbReference>
<keyword evidence="8 14" id="KW-0560">Oxidoreductase</keyword>
<feature type="region of interest" description="Disordered" evidence="15">
    <location>
        <begin position="468"/>
        <end position="517"/>
    </location>
</feature>
<evidence type="ECO:0000259" key="16">
    <source>
        <dbReference type="SMART" id="SM01333"/>
    </source>
</evidence>
<keyword evidence="5 14" id="KW-0479">Metal-binding</keyword>
<comment type="similarity">
    <text evidence="3 14">Belongs to the TET family.</text>
</comment>
<accession>A0A3Q3A5A7</accession>
<dbReference type="GO" id="GO:0032656">
    <property type="term" value="P:regulation of interleukin-13 production"/>
    <property type="evidence" value="ECO:0007669"/>
    <property type="project" value="Ensembl"/>
</dbReference>
<dbReference type="GO" id="GO:0007219">
    <property type="term" value="P:Notch signaling pathway"/>
    <property type="evidence" value="ECO:0007669"/>
    <property type="project" value="Ensembl"/>
</dbReference>
<comment type="catalytic activity">
    <reaction evidence="14">
        <text>a 5-methyl-2'-deoxycytidine in DNA + 2-oxoglutarate + O2 = a 5-hydroxymethyl-2'-deoxycytidine in DNA + succinate + CO2</text>
        <dbReference type="Rhea" id="RHEA:52636"/>
        <dbReference type="Rhea" id="RHEA-COMP:11370"/>
        <dbReference type="Rhea" id="RHEA-COMP:13315"/>
        <dbReference type="ChEBI" id="CHEBI:15379"/>
        <dbReference type="ChEBI" id="CHEBI:16526"/>
        <dbReference type="ChEBI" id="CHEBI:16810"/>
        <dbReference type="ChEBI" id="CHEBI:30031"/>
        <dbReference type="ChEBI" id="CHEBI:85454"/>
        <dbReference type="ChEBI" id="CHEBI:136731"/>
        <dbReference type="EC" id="1.14.11.80"/>
    </reaction>
</comment>
<dbReference type="GO" id="GO:0141166">
    <property type="term" value="P:chromosomal 5-methylcytosine DNA demethylation pathway"/>
    <property type="evidence" value="ECO:0007669"/>
    <property type="project" value="UniProtKB-UniRule"/>
</dbReference>
<feature type="compositionally biased region" description="Polar residues" evidence="15">
    <location>
        <begin position="380"/>
        <end position="390"/>
    </location>
</feature>
<dbReference type="GO" id="GO:0045944">
    <property type="term" value="P:positive regulation of transcription by RNA polymerase II"/>
    <property type="evidence" value="ECO:0007669"/>
    <property type="project" value="TreeGrafter"/>
</dbReference>
<evidence type="ECO:0000256" key="1">
    <source>
        <dbReference type="ARBA" id="ARBA00004123"/>
    </source>
</evidence>
<evidence type="ECO:0000256" key="8">
    <source>
        <dbReference type="ARBA" id="ARBA00023002"/>
    </source>
</evidence>
<keyword evidence="6 14" id="KW-0862">Zinc</keyword>
<feature type="compositionally biased region" description="Low complexity" evidence="15">
    <location>
        <begin position="361"/>
        <end position="370"/>
    </location>
</feature>
<keyword evidence="7 14" id="KW-0223">Dioxygenase</keyword>
<dbReference type="STRING" id="37003.ENSKMAP00000011563"/>
<feature type="compositionally biased region" description="Polar residues" evidence="15">
    <location>
        <begin position="1616"/>
        <end position="1627"/>
    </location>
</feature>
<dbReference type="EC" id="1.14.11.80" evidence="14"/>
<comment type="catalytic activity">
    <reaction evidence="12 14">
        <text>a 5-formyl-2'-deoxycytidine in DNA + 2-oxoglutarate + O2 = a 5-carboxyl-2'-deoxycytidine in DNA + succinate + CO2 + H(+)</text>
        <dbReference type="Rhea" id="RHEA:53832"/>
        <dbReference type="Rhea" id="RHEA-COMP:13656"/>
        <dbReference type="Rhea" id="RHEA-COMP:13657"/>
        <dbReference type="ChEBI" id="CHEBI:15378"/>
        <dbReference type="ChEBI" id="CHEBI:15379"/>
        <dbReference type="ChEBI" id="CHEBI:16526"/>
        <dbReference type="ChEBI" id="CHEBI:16810"/>
        <dbReference type="ChEBI" id="CHEBI:30031"/>
        <dbReference type="ChEBI" id="CHEBI:137731"/>
        <dbReference type="ChEBI" id="CHEBI:137732"/>
        <dbReference type="EC" id="1.14.11.80"/>
    </reaction>
</comment>
<dbReference type="RefSeq" id="XP_017270116.1">
    <property type="nucleotide sequence ID" value="XM_017414627.3"/>
</dbReference>
<dbReference type="CTD" id="200424"/>
<feature type="compositionally biased region" description="Polar residues" evidence="15">
    <location>
        <begin position="788"/>
        <end position="808"/>
    </location>
</feature>
<feature type="compositionally biased region" description="Low complexity" evidence="15">
    <location>
        <begin position="1568"/>
        <end position="1577"/>
    </location>
</feature>
<dbReference type="GO" id="GO:0005694">
    <property type="term" value="C:chromosome"/>
    <property type="evidence" value="ECO:0007669"/>
    <property type="project" value="UniProtKB-SubCell"/>
</dbReference>
<evidence type="ECO:0000256" key="14">
    <source>
        <dbReference type="RuleBase" id="RU367064"/>
    </source>
</evidence>
<dbReference type="OMA" id="SVYSCHS"/>
<dbReference type="Proteomes" id="UP000264800">
    <property type="component" value="Unplaced"/>
</dbReference>
<keyword evidence="18" id="KW-1185">Reference proteome</keyword>
<dbReference type="Pfam" id="PF12851">
    <property type="entry name" value="Tet_JBP"/>
    <property type="match status" value="1"/>
</dbReference>
<evidence type="ECO:0000256" key="9">
    <source>
        <dbReference type="ARBA" id="ARBA00023004"/>
    </source>
</evidence>
<feature type="compositionally biased region" description="Polar residues" evidence="15">
    <location>
        <begin position="318"/>
        <end position="329"/>
    </location>
</feature>
<evidence type="ECO:0000256" key="11">
    <source>
        <dbReference type="ARBA" id="ARBA00023242"/>
    </source>
</evidence>
<comment type="subcellular location">
    <subcellularLocation>
        <location evidence="2">Chromosome</location>
    </subcellularLocation>
    <subcellularLocation>
        <location evidence="1">Nucleus</location>
    </subcellularLocation>
</comment>
<feature type="region of interest" description="Disordered" evidence="15">
    <location>
        <begin position="684"/>
        <end position="741"/>
    </location>
</feature>
<feature type="compositionally biased region" description="Pro residues" evidence="15">
    <location>
        <begin position="1679"/>
        <end position="1695"/>
    </location>
</feature>
<dbReference type="RefSeq" id="XP_017270117.1">
    <property type="nucleotide sequence ID" value="XM_017414628.3"/>
</dbReference>
<organism evidence="17 18">
    <name type="scientific">Kryptolebias marmoratus</name>
    <name type="common">Mangrove killifish</name>
    <name type="synonym">Rivulus marmoratus</name>
    <dbReference type="NCBI Taxonomy" id="37003"/>
    <lineage>
        <taxon>Eukaryota</taxon>
        <taxon>Metazoa</taxon>
        <taxon>Chordata</taxon>
        <taxon>Craniata</taxon>
        <taxon>Vertebrata</taxon>
        <taxon>Euteleostomi</taxon>
        <taxon>Actinopterygii</taxon>
        <taxon>Neopterygii</taxon>
        <taxon>Teleostei</taxon>
        <taxon>Neoteleostei</taxon>
        <taxon>Acanthomorphata</taxon>
        <taxon>Ovalentaria</taxon>
        <taxon>Atherinomorphae</taxon>
        <taxon>Cyprinodontiformes</taxon>
        <taxon>Rivulidae</taxon>
        <taxon>Kryptolebias</taxon>
    </lineage>
</organism>
<evidence type="ECO:0000256" key="10">
    <source>
        <dbReference type="ARBA" id="ARBA00023125"/>
    </source>
</evidence>
<evidence type="ECO:0000256" key="3">
    <source>
        <dbReference type="ARBA" id="ARBA00007502"/>
    </source>
</evidence>
<feature type="compositionally biased region" description="Polar residues" evidence="15">
    <location>
        <begin position="487"/>
        <end position="496"/>
    </location>
</feature>
<feature type="compositionally biased region" description="Polar residues" evidence="15">
    <location>
        <begin position="1514"/>
        <end position="1527"/>
    </location>
</feature>
<dbReference type="GO" id="GO:0071222">
    <property type="term" value="P:cellular response to lipopolysaccharide"/>
    <property type="evidence" value="ECO:0007669"/>
    <property type="project" value="Ensembl"/>
</dbReference>